<evidence type="ECO:0000313" key="1">
    <source>
        <dbReference type="EMBL" id="CAA9259620.1"/>
    </source>
</evidence>
<protein>
    <submittedName>
        <fullName evidence="1">Uncharacterized protein</fullName>
    </submittedName>
</protein>
<proteinExistence type="predicted"/>
<organism evidence="1">
    <name type="scientific">uncultured Chloroflexia bacterium</name>
    <dbReference type="NCBI Taxonomy" id="1672391"/>
    <lineage>
        <taxon>Bacteria</taxon>
        <taxon>Bacillati</taxon>
        <taxon>Chloroflexota</taxon>
        <taxon>Chloroflexia</taxon>
        <taxon>environmental samples</taxon>
    </lineage>
</organism>
<gene>
    <name evidence="1" type="ORF">AVDCRST_MAG93-2129</name>
</gene>
<reference evidence="1" key="1">
    <citation type="submission" date="2020-02" db="EMBL/GenBank/DDBJ databases">
        <authorList>
            <person name="Meier V. D."/>
        </authorList>
    </citation>
    <scope>NUCLEOTIDE SEQUENCE</scope>
    <source>
        <strain evidence="1">AVDCRST_MAG93</strain>
    </source>
</reference>
<dbReference type="EMBL" id="CADCTR010000716">
    <property type="protein sequence ID" value="CAA9259620.1"/>
    <property type="molecule type" value="Genomic_DNA"/>
</dbReference>
<dbReference type="AlphaFoldDB" id="A0A6J4IR29"/>
<name>A0A6J4IR29_9CHLR</name>
<sequence>MLGCTEVFGGVLVLRRVAAAHMAAAQAHAQVNPGVAQLEALLAAVPARGDGMCLLCVGAFGVTQLRFCQFNGHLSSLSVSGLNVLVLLSPA</sequence>
<accession>A0A6J4IR29</accession>